<evidence type="ECO:0000313" key="1">
    <source>
        <dbReference type="EMBL" id="EFN70304.1"/>
    </source>
</evidence>
<sequence>ESRTSDKSSTSNLRDRLFLWVIQENITQKSVNSLLQILCDCGHDTLPRDARTLMHTPKYATREIKKIAGGSYIHFGVVDGLLRSIAKYFKVCPNTIDILINVDGLSISNSSSSQFWPILISIFTNIRTKPFAAGVYHGMSKPNDANQYLSPLINELILLEENGINYNGKTCKV</sequence>
<dbReference type="PANTHER" id="PTHR33053">
    <property type="entry name" value="PROTEIN, PUTATIVE-RELATED"/>
    <property type="match status" value="1"/>
</dbReference>
<dbReference type="EMBL" id="GL437545">
    <property type="protein sequence ID" value="EFN70304.1"/>
    <property type="molecule type" value="Genomic_DNA"/>
</dbReference>
<dbReference type="AlphaFoldDB" id="E2A8D5"/>
<reference evidence="1 2" key="1">
    <citation type="journal article" date="2010" name="Science">
        <title>Genomic comparison of the ants Camponotus floridanus and Harpegnathos saltator.</title>
        <authorList>
            <person name="Bonasio R."/>
            <person name="Zhang G."/>
            <person name="Ye C."/>
            <person name="Mutti N.S."/>
            <person name="Fang X."/>
            <person name="Qin N."/>
            <person name="Donahue G."/>
            <person name="Yang P."/>
            <person name="Li Q."/>
            <person name="Li C."/>
            <person name="Zhang P."/>
            <person name="Huang Z."/>
            <person name="Berger S.L."/>
            <person name="Reinberg D."/>
            <person name="Wang J."/>
            <person name="Liebig J."/>
        </authorList>
    </citation>
    <scope>NUCLEOTIDE SEQUENCE [LARGE SCALE GENOMIC DNA]</scope>
    <source>
        <strain evidence="2">C129</strain>
    </source>
</reference>
<proteinExistence type="predicted"/>
<gene>
    <name evidence="1" type="ORF">EAG_00406</name>
</gene>
<dbReference type="OMA" id="CPNTIDI"/>
<evidence type="ECO:0000313" key="2">
    <source>
        <dbReference type="Proteomes" id="UP000000311"/>
    </source>
</evidence>
<name>E2A8D5_CAMFO</name>
<dbReference type="InParanoid" id="E2A8D5"/>
<dbReference type="OrthoDB" id="7549170at2759"/>
<organism evidence="2">
    <name type="scientific">Camponotus floridanus</name>
    <name type="common">Florida carpenter ant</name>
    <dbReference type="NCBI Taxonomy" id="104421"/>
    <lineage>
        <taxon>Eukaryota</taxon>
        <taxon>Metazoa</taxon>
        <taxon>Ecdysozoa</taxon>
        <taxon>Arthropoda</taxon>
        <taxon>Hexapoda</taxon>
        <taxon>Insecta</taxon>
        <taxon>Pterygota</taxon>
        <taxon>Neoptera</taxon>
        <taxon>Endopterygota</taxon>
        <taxon>Hymenoptera</taxon>
        <taxon>Apocrita</taxon>
        <taxon>Aculeata</taxon>
        <taxon>Formicoidea</taxon>
        <taxon>Formicidae</taxon>
        <taxon>Formicinae</taxon>
        <taxon>Camponotus</taxon>
    </lineage>
</organism>
<feature type="non-terminal residue" evidence="1">
    <location>
        <position position="1"/>
    </location>
</feature>
<protein>
    <submittedName>
        <fullName evidence="1">Uncharacterized protein</fullName>
    </submittedName>
</protein>
<feature type="non-terminal residue" evidence="1">
    <location>
        <position position="173"/>
    </location>
</feature>
<dbReference type="Proteomes" id="UP000000311">
    <property type="component" value="Unassembled WGS sequence"/>
</dbReference>
<accession>E2A8D5</accession>
<keyword evidence="2" id="KW-1185">Reference proteome</keyword>
<dbReference type="PANTHER" id="PTHR33053:SF9">
    <property type="entry name" value="AGAP000105-PA"/>
    <property type="match status" value="1"/>
</dbReference>